<feature type="compositionally biased region" description="Pro residues" evidence="2">
    <location>
        <begin position="48"/>
        <end position="58"/>
    </location>
</feature>
<sequence>MHVDGSIARPAMKTSDYSTSQQPPLTTEAADTSTGEAGRPLSFQSRPMEPPTPVPPPQHTRSLSSEPCTIAAANSPRASPVPSPIAALPPSTDASELPCQPQPSSAVNGTTSNQPHSSVHPPEAAAAAAAPSVLVSASEGSSTSDFTASQPMRCQTEEEKQAGVQGGATGEEVVASCESEAAQAVEGGLEAMHAGLEPPPPQQQGVQPQKSGQLGQPAEEAAAEAAPRVVVEGGQEQEGPAACTLAALEQGQREEQQQPHSHREEGGHQDAHPYQQQQHQEDKAGVGETKEEEQEQQQQQHQEAKESYEQAADEAEREELEEERRQQQQHAEPLKERHGSPSKLTGCGLLRSQQRSFSGDPDYEIPRGLLSETQVLMIHQERRRLRLDPYGFVIPVQDPDAGGNDGHATSGSDGGNTARRTSGAAASTSGRDDDSTHRHHHQHPRRQPLLRRLWMRKQQQPKPQAQQQPNLQLQQQPHRQHPYTYPQEQQQRQQQALERLRKWRKMLGTGGAALEAYGQRRPEKLKRRVRKGVPEQLRGLAWLVLSGGRKLMAANPGTFAALAAEETAAPAGPSTTRTRGAAAATSAAATAGEPSGRPGPASQGETMAATSSEDAAAGGGATGTTDVASAGLHAGSDSSQQARSAPTSTPDAPGPAPAPSYPRLDPSVDACIMRDLNRTFPTHIFFMERQGPGQRALYTVLRAYALYDTSVGYVQGMGFIAAVLLLYLDAEEAFWTLVAIMQGPLGVAGGEGLKRLYLPGMPGLQCCLYQFKYLLHDAAPRLAARMEREGVDPALYATHWFNTAFAYTLPFGYLLRVWDVFLAEGIKTLFRVGLAVLQHAEPRLVRLPFESLLSALSAKNLAALLPPDPQQLMRRALRIRVSRRLGELREEWEALQQQQQGQGQQPAGGGR</sequence>
<feature type="compositionally biased region" description="Low complexity" evidence="2">
    <location>
        <begin position="568"/>
        <end position="592"/>
    </location>
</feature>
<evidence type="ECO:0000313" key="4">
    <source>
        <dbReference type="EMBL" id="GFR45598.1"/>
    </source>
</evidence>
<feature type="compositionally biased region" description="Basic and acidic residues" evidence="2">
    <location>
        <begin position="322"/>
        <end position="339"/>
    </location>
</feature>
<dbReference type="GO" id="GO:0005096">
    <property type="term" value="F:GTPase activator activity"/>
    <property type="evidence" value="ECO:0007669"/>
    <property type="project" value="UniProtKB-KW"/>
</dbReference>
<proteinExistence type="predicted"/>
<comment type="caution">
    <text evidence="4">The sequence shown here is derived from an EMBL/GenBank/DDBJ whole genome shotgun (WGS) entry which is preliminary data.</text>
</comment>
<dbReference type="Gene3D" id="1.10.472.80">
    <property type="entry name" value="Ypt/Rab-GAP domain of gyp1p, domain 3"/>
    <property type="match status" value="1"/>
</dbReference>
<dbReference type="Pfam" id="PF00566">
    <property type="entry name" value="RabGAP-TBC"/>
    <property type="match status" value="1"/>
</dbReference>
<dbReference type="PANTHER" id="PTHR47219">
    <property type="entry name" value="RAB GTPASE-ACTIVATING PROTEIN 1-LIKE"/>
    <property type="match status" value="1"/>
</dbReference>
<name>A0AAD3DPT0_9CHLO</name>
<dbReference type="InterPro" id="IPR050302">
    <property type="entry name" value="Rab_GAP_TBC_domain"/>
</dbReference>
<feature type="region of interest" description="Disordered" evidence="2">
    <location>
        <begin position="568"/>
        <end position="664"/>
    </location>
</feature>
<dbReference type="InterPro" id="IPR000195">
    <property type="entry name" value="Rab-GAP-TBC_dom"/>
</dbReference>
<reference evidence="4 5" key="1">
    <citation type="journal article" date="2021" name="Sci. Rep.">
        <title>Genome sequencing of the multicellular alga Astrephomene provides insights into convergent evolution of germ-soma differentiation.</title>
        <authorList>
            <person name="Yamashita S."/>
            <person name="Yamamoto K."/>
            <person name="Matsuzaki R."/>
            <person name="Suzuki S."/>
            <person name="Yamaguchi H."/>
            <person name="Hirooka S."/>
            <person name="Minakuchi Y."/>
            <person name="Miyagishima S."/>
            <person name="Kawachi M."/>
            <person name="Toyoda A."/>
            <person name="Nozaki H."/>
        </authorList>
    </citation>
    <scope>NUCLEOTIDE SEQUENCE [LARGE SCALE GENOMIC DNA]</scope>
    <source>
        <strain evidence="4 5">NIES-4017</strain>
    </source>
</reference>
<feature type="compositionally biased region" description="Acidic residues" evidence="2">
    <location>
        <begin position="311"/>
        <end position="321"/>
    </location>
</feature>
<evidence type="ECO:0000256" key="2">
    <source>
        <dbReference type="SAM" id="MobiDB-lite"/>
    </source>
</evidence>
<dbReference type="SUPFAM" id="SSF47923">
    <property type="entry name" value="Ypt/Rab-GAP domain of gyp1p"/>
    <property type="match status" value="2"/>
</dbReference>
<dbReference type="EMBL" id="BMAR01000010">
    <property type="protein sequence ID" value="GFR45598.1"/>
    <property type="molecule type" value="Genomic_DNA"/>
</dbReference>
<feature type="region of interest" description="Disordered" evidence="2">
    <location>
        <begin position="1"/>
        <end position="171"/>
    </location>
</feature>
<evidence type="ECO:0000313" key="5">
    <source>
        <dbReference type="Proteomes" id="UP001054857"/>
    </source>
</evidence>
<dbReference type="GO" id="GO:0031267">
    <property type="term" value="F:small GTPase binding"/>
    <property type="evidence" value="ECO:0007669"/>
    <property type="project" value="TreeGrafter"/>
</dbReference>
<dbReference type="PROSITE" id="PS50086">
    <property type="entry name" value="TBC_RABGAP"/>
    <property type="match status" value="1"/>
</dbReference>
<feature type="region of interest" description="Disordered" evidence="2">
    <location>
        <begin position="184"/>
        <end position="367"/>
    </location>
</feature>
<gene>
    <name evidence="4" type="ORF">Agub_g6994</name>
</gene>
<keyword evidence="1" id="KW-0343">GTPase activation</keyword>
<dbReference type="SMART" id="SM00164">
    <property type="entry name" value="TBC"/>
    <property type="match status" value="1"/>
</dbReference>
<feature type="compositionally biased region" description="Polar residues" evidence="2">
    <location>
        <begin position="102"/>
        <end position="114"/>
    </location>
</feature>
<keyword evidence="5" id="KW-1185">Reference proteome</keyword>
<feature type="compositionally biased region" description="Low complexity" evidence="2">
    <location>
        <begin position="606"/>
        <end position="616"/>
    </location>
</feature>
<feature type="domain" description="Rab-GAP TBC" evidence="3">
    <location>
        <begin position="532"/>
        <end position="825"/>
    </location>
</feature>
<feature type="compositionally biased region" description="Basic and acidic residues" evidence="2">
    <location>
        <begin position="251"/>
        <end position="271"/>
    </location>
</feature>
<evidence type="ECO:0000256" key="1">
    <source>
        <dbReference type="ARBA" id="ARBA00022468"/>
    </source>
</evidence>
<feature type="compositionally biased region" description="Basic and acidic residues" evidence="2">
    <location>
        <begin position="279"/>
        <end position="289"/>
    </location>
</feature>
<feature type="compositionally biased region" description="Polar residues" evidence="2">
    <location>
        <begin position="140"/>
        <end position="153"/>
    </location>
</feature>
<dbReference type="PANTHER" id="PTHR47219:SF9">
    <property type="entry name" value="GTPASE ACTIVATING PROTEIN AND CENTROSOME-ASSOCIATED, ISOFORM B"/>
    <property type="match status" value="1"/>
</dbReference>
<feature type="compositionally biased region" description="Low complexity" evidence="2">
    <location>
        <begin position="415"/>
        <end position="429"/>
    </location>
</feature>
<dbReference type="Gene3D" id="1.10.8.270">
    <property type="entry name" value="putative rabgap domain of human tbc1 domain family member 14 like domains"/>
    <property type="match status" value="1"/>
</dbReference>
<feature type="compositionally biased region" description="Polar residues" evidence="2">
    <location>
        <begin position="636"/>
        <end position="650"/>
    </location>
</feature>
<dbReference type="FunFam" id="1.10.8.270:FF:000001">
    <property type="entry name" value="TBC1 domain family member 1"/>
    <property type="match status" value="1"/>
</dbReference>
<feature type="region of interest" description="Disordered" evidence="2">
    <location>
        <begin position="396"/>
        <end position="493"/>
    </location>
</feature>
<dbReference type="Gene3D" id="1.10.10.750">
    <property type="entry name" value="Ypt/Rab-GAP domain of gyp1p, domain 1"/>
    <property type="match status" value="1"/>
</dbReference>
<dbReference type="Proteomes" id="UP001054857">
    <property type="component" value="Unassembled WGS sequence"/>
</dbReference>
<dbReference type="InterPro" id="IPR035969">
    <property type="entry name" value="Rab-GAP_TBC_sf"/>
</dbReference>
<feature type="compositionally biased region" description="Low complexity" evidence="2">
    <location>
        <begin position="456"/>
        <end position="477"/>
    </location>
</feature>
<feature type="compositionally biased region" description="Basic residues" evidence="2">
    <location>
        <begin position="437"/>
        <end position="455"/>
    </location>
</feature>
<accession>A0AAD3DPT0</accession>
<feature type="compositionally biased region" description="Low complexity" evidence="2">
    <location>
        <begin position="115"/>
        <end position="139"/>
    </location>
</feature>
<dbReference type="AlphaFoldDB" id="A0AAD3DPT0"/>
<evidence type="ECO:0000259" key="3">
    <source>
        <dbReference type="PROSITE" id="PS50086"/>
    </source>
</evidence>
<feature type="compositionally biased region" description="Polar residues" evidence="2">
    <location>
        <begin position="15"/>
        <end position="35"/>
    </location>
</feature>
<protein>
    <recommendedName>
        <fullName evidence="3">Rab-GAP TBC domain-containing protein</fullName>
    </recommendedName>
</protein>
<organism evidence="4 5">
    <name type="scientific">Astrephomene gubernaculifera</name>
    <dbReference type="NCBI Taxonomy" id="47775"/>
    <lineage>
        <taxon>Eukaryota</taxon>
        <taxon>Viridiplantae</taxon>
        <taxon>Chlorophyta</taxon>
        <taxon>core chlorophytes</taxon>
        <taxon>Chlorophyceae</taxon>
        <taxon>CS clade</taxon>
        <taxon>Chlamydomonadales</taxon>
        <taxon>Astrephomenaceae</taxon>
        <taxon>Astrephomene</taxon>
    </lineage>
</organism>
<dbReference type="FunFam" id="1.10.472.80:FF:000027">
    <property type="entry name" value="GTPase activating protein (Evi5)"/>
    <property type="match status" value="1"/>
</dbReference>